<evidence type="ECO:0000313" key="5">
    <source>
        <dbReference type="Ensembl" id="ENSEEEP00000055187.1"/>
    </source>
</evidence>
<dbReference type="Pfam" id="PF00076">
    <property type="entry name" value="RRM_1"/>
    <property type="match status" value="1"/>
</dbReference>
<keyword evidence="6" id="KW-1185">Reference proteome</keyword>
<feature type="domain" description="RRM" evidence="4">
    <location>
        <begin position="68"/>
        <end position="146"/>
    </location>
</feature>
<organism evidence="5 6">
    <name type="scientific">Electrophorus electricus</name>
    <name type="common">Electric eel</name>
    <name type="synonym">Gymnotus electricus</name>
    <dbReference type="NCBI Taxonomy" id="8005"/>
    <lineage>
        <taxon>Eukaryota</taxon>
        <taxon>Metazoa</taxon>
        <taxon>Chordata</taxon>
        <taxon>Craniata</taxon>
        <taxon>Vertebrata</taxon>
        <taxon>Euteleostomi</taxon>
        <taxon>Actinopterygii</taxon>
        <taxon>Neopterygii</taxon>
        <taxon>Teleostei</taxon>
        <taxon>Ostariophysi</taxon>
        <taxon>Gymnotiformes</taxon>
        <taxon>Gymnotoidei</taxon>
        <taxon>Gymnotidae</taxon>
        <taxon>Electrophorus</taxon>
    </lineage>
</organism>
<dbReference type="PROSITE" id="PS50102">
    <property type="entry name" value="RRM"/>
    <property type="match status" value="1"/>
</dbReference>
<evidence type="ECO:0000256" key="3">
    <source>
        <dbReference type="SAM" id="MobiDB-lite"/>
    </source>
</evidence>
<evidence type="ECO:0000259" key="4">
    <source>
        <dbReference type="PROSITE" id="PS50102"/>
    </source>
</evidence>
<evidence type="ECO:0000256" key="1">
    <source>
        <dbReference type="ARBA" id="ARBA00022884"/>
    </source>
</evidence>
<dbReference type="Pfam" id="PF14709">
    <property type="entry name" value="DND1_DSRM"/>
    <property type="match status" value="1"/>
</dbReference>
<dbReference type="AlphaFoldDB" id="A0AAY5EFJ9"/>
<dbReference type="Proteomes" id="UP000314983">
    <property type="component" value="Chromosome 16"/>
</dbReference>
<keyword evidence="1 2" id="KW-0694">RNA-binding</keyword>
<evidence type="ECO:0000256" key="2">
    <source>
        <dbReference type="PROSITE-ProRule" id="PRU00176"/>
    </source>
</evidence>
<protein>
    <recommendedName>
        <fullName evidence="4">RRM domain-containing protein</fullName>
    </recommendedName>
</protein>
<dbReference type="InterPro" id="IPR012677">
    <property type="entry name" value="Nucleotide-bd_a/b_plait_sf"/>
</dbReference>
<dbReference type="PANTHER" id="PTHR21245">
    <property type="entry name" value="HETEROGENEOUS NUCLEAR RIBONUCLEOPROTEIN"/>
    <property type="match status" value="1"/>
</dbReference>
<dbReference type="InterPro" id="IPR035979">
    <property type="entry name" value="RBD_domain_sf"/>
</dbReference>
<reference evidence="5 6" key="1">
    <citation type="submission" date="2020-05" db="EMBL/GenBank/DDBJ databases">
        <title>Electrophorus electricus (electric eel) genome, fEleEle1, primary haplotype.</title>
        <authorList>
            <person name="Myers G."/>
            <person name="Meyer A."/>
            <person name="Fedrigo O."/>
            <person name="Formenti G."/>
            <person name="Rhie A."/>
            <person name="Tracey A."/>
            <person name="Sims Y."/>
            <person name="Jarvis E.D."/>
        </authorList>
    </citation>
    <scope>NUCLEOTIDE SEQUENCE [LARGE SCALE GENOMIC DNA]</scope>
</reference>
<reference evidence="5" key="3">
    <citation type="submission" date="2025-09" db="UniProtKB">
        <authorList>
            <consortium name="Ensembl"/>
        </authorList>
    </citation>
    <scope>IDENTIFICATION</scope>
</reference>
<dbReference type="Gene3D" id="3.30.70.330">
    <property type="match status" value="1"/>
</dbReference>
<gene>
    <name evidence="5" type="primary">DND1</name>
</gene>
<name>A0AAY5EFJ9_ELEEL</name>
<dbReference type="Ensembl" id="ENSEEET00000063445.1">
    <property type="protein sequence ID" value="ENSEEEP00000055187.1"/>
    <property type="gene ID" value="ENSEEEG00000028599.1"/>
</dbReference>
<accession>A0AAY5EFJ9</accession>
<feature type="region of interest" description="Disordered" evidence="3">
    <location>
        <begin position="1"/>
        <end position="26"/>
    </location>
</feature>
<sequence>SKKLKDKRSSENGERPAGEQHKVLSAQRRRSFEDWLETTSITLTQVNGQRKYGGPPTGWIGPAPGPGCEVFICCIPRNMFEDCLIPLFQIVAPLYEFRLMMNISGQNRGFAYAKYGRTMDAEAAIRALHLHPLQGGVRLVVRLSTEKRQLCLGELPAGVSEEALLNMLRVVSDGVTGVIVREAGPRGRAASALVLYSSHYTASMALKVLVQAFKKQFGIFITVHWLSGSSKPRHYEREEVGALAYPGPTPVGQALLTPTCFQSVRAASHDPHPQHFSRSCNAVGCLRRVCELYGFGVPLYDVRYHTNTNGFLCVTYSVLVPGLPKPFCGAAKVFPCPSTNTMKDEAHHIAAKQVLKLYNVLIIQ</sequence>
<dbReference type="InterPro" id="IPR000504">
    <property type="entry name" value="RRM_dom"/>
</dbReference>
<proteinExistence type="predicted"/>
<feature type="compositionally biased region" description="Basic and acidic residues" evidence="3">
    <location>
        <begin position="7"/>
        <end position="22"/>
    </location>
</feature>
<dbReference type="SUPFAM" id="SSF54928">
    <property type="entry name" value="RNA-binding domain, RBD"/>
    <property type="match status" value="1"/>
</dbReference>
<dbReference type="SMART" id="SM00360">
    <property type="entry name" value="RRM"/>
    <property type="match status" value="1"/>
</dbReference>
<dbReference type="GeneTree" id="ENSGT00940000159225"/>
<evidence type="ECO:0000313" key="6">
    <source>
        <dbReference type="Proteomes" id="UP000314983"/>
    </source>
</evidence>
<dbReference type="GO" id="GO:0003723">
    <property type="term" value="F:RNA binding"/>
    <property type="evidence" value="ECO:0007669"/>
    <property type="project" value="UniProtKB-UniRule"/>
</dbReference>
<reference evidence="5" key="2">
    <citation type="submission" date="2025-08" db="UniProtKB">
        <authorList>
            <consortium name="Ensembl"/>
        </authorList>
    </citation>
    <scope>IDENTIFICATION</scope>
</reference>